<gene>
    <name evidence="5" type="ORF">BCR35DRAFT_299345</name>
</gene>
<dbReference type="AlphaFoldDB" id="A0A1Y2G1K6"/>
<organism evidence="5 6">
    <name type="scientific">Leucosporidium creatinivorum</name>
    <dbReference type="NCBI Taxonomy" id="106004"/>
    <lineage>
        <taxon>Eukaryota</taxon>
        <taxon>Fungi</taxon>
        <taxon>Dikarya</taxon>
        <taxon>Basidiomycota</taxon>
        <taxon>Pucciniomycotina</taxon>
        <taxon>Microbotryomycetes</taxon>
        <taxon>Leucosporidiales</taxon>
        <taxon>Leucosporidium</taxon>
    </lineage>
</organism>
<keyword evidence="2" id="KW-0804">Transcription</keyword>
<evidence type="ECO:0000256" key="3">
    <source>
        <dbReference type="SAM" id="MobiDB-lite"/>
    </source>
</evidence>
<dbReference type="GO" id="GO:0000428">
    <property type="term" value="C:DNA-directed RNA polymerase complex"/>
    <property type="evidence" value="ECO:0007669"/>
    <property type="project" value="UniProtKB-KW"/>
</dbReference>
<feature type="compositionally biased region" description="Basic residues" evidence="3">
    <location>
        <begin position="438"/>
        <end position="449"/>
    </location>
</feature>
<feature type="compositionally biased region" description="Acidic residues" evidence="3">
    <location>
        <begin position="367"/>
        <end position="378"/>
    </location>
</feature>
<reference evidence="5 6" key="1">
    <citation type="submission" date="2016-07" db="EMBL/GenBank/DDBJ databases">
        <title>Pervasive Adenine N6-methylation of Active Genes in Fungi.</title>
        <authorList>
            <consortium name="DOE Joint Genome Institute"/>
            <person name="Mondo S.J."/>
            <person name="Dannebaum R.O."/>
            <person name="Kuo R.C."/>
            <person name="Labutti K."/>
            <person name="Haridas S."/>
            <person name="Kuo A."/>
            <person name="Salamov A."/>
            <person name="Ahrendt S.R."/>
            <person name="Lipzen A."/>
            <person name="Sullivan W."/>
            <person name="Andreopoulos W.B."/>
            <person name="Clum A."/>
            <person name="Lindquist E."/>
            <person name="Daum C."/>
            <person name="Ramamoorthy G.K."/>
            <person name="Gryganskyi A."/>
            <person name="Culley D."/>
            <person name="Magnuson J.K."/>
            <person name="James T.Y."/>
            <person name="O'Malley M.A."/>
            <person name="Stajich J.E."/>
            <person name="Spatafora J.W."/>
            <person name="Visel A."/>
            <person name="Grigoriev I.V."/>
        </authorList>
    </citation>
    <scope>NUCLEOTIDE SEQUENCE [LARGE SCALE GENOMIC DNA]</scope>
    <source>
        <strain evidence="5 6">62-1032</strain>
    </source>
</reference>
<keyword evidence="1" id="KW-0240">DNA-directed RNA polymerase</keyword>
<feature type="compositionally biased region" description="Basic and acidic residues" evidence="3">
    <location>
        <begin position="413"/>
        <end position="437"/>
    </location>
</feature>
<feature type="region of interest" description="Disordered" evidence="3">
    <location>
        <begin position="229"/>
        <end position="281"/>
    </location>
</feature>
<evidence type="ECO:0000256" key="1">
    <source>
        <dbReference type="ARBA" id="ARBA00022478"/>
    </source>
</evidence>
<dbReference type="Proteomes" id="UP000193467">
    <property type="component" value="Unassembled WGS sequence"/>
</dbReference>
<feature type="region of interest" description="Disordered" evidence="3">
    <location>
        <begin position="108"/>
        <end position="128"/>
    </location>
</feature>
<feature type="compositionally biased region" description="Acidic residues" evidence="3">
    <location>
        <begin position="230"/>
        <end position="251"/>
    </location>
</feature>
<dbReference type="STRING" id="106004.A0A1Y2G1K6"/>
<comment type="caution">
    <text evidence="5">The sequence shown here is derived from an EMBL/GenBank/DDBJ whole genome shotgun (WGS) entry which is preliminary data.</text>
</comment>
<sequence>MASASSSNLRLQAITSSDPQSEFIQFRASMRLPIAPRWAADGTAGGAAGTGGMEGVKEVLASWVMRYLPPLRAVLLTFDPLPTFAHQTESFPASKDPFTYAKRRSTGNALLSEDDDEEEDEEALSQNGEKPVKQIKFKVLPMIEGSGFGLANVEFKGMAWRPRVGQKIVGSPTLSTPSHISLLIHNLFNASIPASHIQTNDYHFDPEFPVPEAIQKRQQLSFPSAIVEEEKTEQEEVEEKAEVADEEELAELEDRKADEEVEEDKEEEEIDEEAQEEEAYREKGWWRHNVTNEPLGGDEGRIEFTIVGITIANSMISLTGSLLADPFSPAAAAATTSATAPKIKKAAKAAAKAAKASSKKRPRADSESDAGDDSDAFDSDSSRSPSPPALKAPPKVEPGADSEVESEEEEVVEAPKKQQKKDKASKEKGSKEKGSKDKSKKKSKKVKQE</sequence>
<dbReference type="Gene3D" id="3.30.1490.120">
    <property type="entry name" value="RNA polymerase Rpb7-like, N-terminal domain"/>
    <property type="match status" value="1"/>
</dbReference>
<evidence type="ECO:0000259" key="4">
    <source>
        <dbReference type="Pfam" id="PF17875"/>
    </source>
</evidence>
<dbReference type="Pfam" id="PF17875">
    <property type="entry name" value="RPA43_OB"/>
    <property type="match status" value="1"/>
</dbReference>
<dbReference type="Gene3D" id="2.40.50.1060">
    <property type="match status" value="2"/>
</dbReference>
<proteinExistence type="predicted"/>
<feature type="compositionally biased region" description="Acidic residues" evidence="3">
    <location>
        <begin position="400"/>
        <end position="412"/>
    </location>
</feature>
<feature type="compositionally biased region" description="Low complexity" evidence="3">
    <location>
        <begin position="330"/>
        <end position="341"/>
    </location>
</feature>
<dbReference type="EMBL" id="MCGR01000003">
    <property type="protein sequence ID" value="ORY90774.1"/>
    <property type="molecule type" value="Genomic_DNA"/>
</dbReference>
<dbReference type="InterPro" id="IPR041178">
    <property type="entry name" value="RPA43_OB"/>
</dbReference>
<dbReference type="InParanoid" id="A0A1Y2G1K6"/>
<protein>
    <recommendedName>
        <fullName evidence="4">RPA43 OB domain-containing protein</fullName>
    </recommendedName>
</protein>
<dbReference type="InterPro" id="IPR036898">
    <property type="entry name" value="RNA_pol_Rpb7-like_N_sf"/>
</dbReference>
<feature type="region of interest" description="Disordered" evidence="3">
    <location>
        <begin position="330"/>
        <end position="449"/>
    </location>
</feature>
<dbReference type="OrthoDB" id="2537474at2759"/>
<evidence type="ECO:0000313" key="6">
    <source>
        <dbReference type="Proteomes" id="UP000193467"/>
    </source>
</evidence>
<feature type="domain" description="RPA43 OB" evidence="4">
    <location>
        <begin position="162"/>
        <end position="323"/>
    </location>
</feature>
<accession>A0A1Y2G1K6</accession>
<name>A0A1Y2G1K6_9BASI</name>
<evidence type="ECO:0000256" key="2">
    <source>
        <dbReference type="ARBA" id="ARBA00023163"/>
    </source>
</evidence>
<feature type="compositionally biased region" description="Acidic residues" evidence="3">
    <location>
        <begin position="112"/>
        <end position="123"/>
    </location>
</feature>
<feature type="compositionally biased region" description="Acidic residues" evidence="3">
    <location>
        <begin position="259"/>
        <end position="277"/>
    </location>
</feature>
<keyword evidence="6" id="KW-1185">Reference proteome</keyword>
<evidence type="ECO:0000313" key="5">
    <source>
        <dbReference type="EMBL" id="ORY90774.1"/>
    </source>
</evidence>